<comment type="similarity">
    <text evidence="13">Belongs to the CRISPR-associated Cas9 family.</text>
</comment>
<keyword evidence="3 13" id="KW-0540">Nuclease</keyword>
<accession>A0A0R1W1T1</accession>
<sequence>MDKKYNIGLDIGTSSIGFVATDEDNHVIRAKGKNVIGVRLFDEGQSAAERRGFRTTRRRLNRRKWRLNLLREIFEPHIYPIDASFFMRQKYSNLSKQDPNQKIEFKDILFSDKSDAEFYRQYPTIYHLRQALMTEKRQFDLREIYLAIHHIVKYRGHFLDETPTDKFSFDQLDLTQEFERLNVLFSEQNPEEPFEIVVNQNQSIEDILSNQSMTASDRRKQALVVFYQQSENKENEKQYKAIATEILNLLLGNKAKLNVILAQEVDKEAAKDWSLSLSSETFDDDLEKASSGLNDSQLEMVGIFERIYSSLILKSIIGDHNSLSAAMVDKFKTHAQHRDLLKDVIKNSDATKGEQLQFAYDHYLQRHSADGKAYGKDDFYKEVKKNLDDSDAAQQIQQLIDTDQFMPKQRTKANGAIPHQVQQKELDLIIENQCQYYPWLAEENPNSERHNVAKYKLDELVSFRVPYYVGPLISPADDETDPQAIQNTKFAWMIRKDAQGRITPWNFDDKVDREKSADKFIKRMTTTDTYLIGEDVLPDQSLIYQRYKVLNELNNVRINGRPIEVQIKQNIYTDLFKKFKSVSVKKLRSYLEEMSYYPGSFKISGLTNPGKFDNGLTSYLDYKNILGDSVDANDKRADIEQMIEWSTIFEDNKIFAQKLESMTWLTAEQRKAISRKRYTGWGRLSNKLLTQLKNQDNRSIMDLLWETEENFMKIQSAPDFSKMIEAHNQQFIKNEANIQQVISDLYTSPQNKKAIRQILLVVDDIQKAVGHAPEHIAIEFAKGEDKNPRRTISREMKIQDVYQQISDDILVSPEVRAQLNEKIENRHGRLSDRLFLYFMQGGRDMYTGKPININNISHYDIDHILPQAFIKDDSLDNRVLVSDKLNREKSDTVPRDLFGREMMSTWEKMADRGLITKRKLANLKTIPGSIDAHKAQGFINRQLVETRQVIKLAVGIMIDQYPETQIVSVKANLTHEMREMFDLVKNRDVNDYHHAFDAYLTAFVGNYLLQRYPKLEPYFVYDKFKKLKDQNISMRDFNLLYDLKKNEDVYDQRTGHSAHKIWDQHGSIDYIRHLFAYKKILVSHEVHQNGGALYNMTVYGKADDAKRKLIPIKADKPTELYGGYTSRKLAYMAIVKTKKGKKEQYQVTGVPVSALTTLRQFKEDSPEQKQALEEIVRRNFDEKTEVEIIVPKVLFNQLIVDEKCRFMVGSDTYRYNAQQLVLSADDLEIINASHKDIQTIDSSDYSQQLDQVYQNILTIVDKHFPMYDINKFRTKLHDIYEQYIELPNEDVWENNKLTTLGKHTIIIRILQGLHANATVVDLKQLGIKTPFGFMQQARGIVVSPDAQLIYQSPTGLYERRVRLGDL</sequence>
<evidence type="ECO:0000256" key="10">
    <source>
        <dbReference type="ARBA" id="ARBA00023125"/>
    </source>
</evidence>
<dbReference type="GO" id="GO:0043571">
    <property type="term" value="P:maintenance of CRISPR repeat elements"/>
    <property type="evidence" value="ECO:0007669"/>
    <property type="project" value="UniProtKB-UniRule"/>
</dbReference>
<dbReference type="InterPro" id="IPR033114">
    <property type="entry name" value="HNH_CAS9"/>
</dbReference>
<dbReference type="GO" id="GO:0003723">
    <property type="term" value="F:RNA binding"/>
    <property type="evidence" value="ECO:0007669"/>
    <property type="project" value="UniProtKB-UniRule"/>
</dbReference>
<dbReference type="InterPro" id="IPR028629">
    <property type="entry name" value="Cas9"/>
</dbReference>
<feature type="domain" description="HNH Cas9-type" evidence="14">
    <location>
        <begin position="791"/>
        <end position="943"/>
    </location>
</feature>
<evidence type="ECO:0000256" key="5">
    <source>
        <dbReference type="ARBA" id="ARBA00022759"/>
    </source>
</evidence>
<dbReference type="GO" id="GO:0016787">
    <property type="term" value="F:hydrolase activity"/>
    <property type="evidence" value="ECO:0007669"/>
    <property type="project" value="UniProtKB-KW"/>
</dbReference>
<dbReference type="Pfam" id="PF16595">
    <property type="entry name" value="Cas9_PI"/>
    <property type="match status" value="1"/>
</dbReference>
<evidence type="ECO:0000256" key="9">
    <source>
        <dbReference type="ARBA" id="ARBA00023118"/>
    </source>
</evidence>
<comment type="similarity">
    <text evidence="2">Belongs to the CRISPR-associated protein Cas9 family. Subtype II-A subfamily.</text>
</comment>
<dbReference type="NCBIfam" id="TIGR01865">
    <property type="entry name" value="cas_Csn1"/>
    <property type="match status" value="1"/>
</dbReference>
<dbReference type="InterPro" id="IPR036397">
    <property type="entry name" value="RNaseH_sf"/>
</dbReference>
<evidence type="ECO:0000256" key="7">
    <source>
        <dbReference type="ARBA" id="ARBA00022842"/>
    </source>
</evidence>
<keyword evidence="8 13" id="KW-0694">RNA-binding</keyword>
<evidence type="ECO:0000256" key="12">
    <source>
        <dbReference type="ARBA" id="ARBA00046380"/>
    </source>
</evidence>
<dbReference type="RefSeq" id="WP_057824675.1">
    <property type="nucleotide sequence ID" value="NZ_AZFX01000050.1"/>
</dbReference>
<dbReference type="GO" id="GO:0051607">
    <property type="term" value="P:defense response to virus"/>
    <property type="evidence" value="ECO:0007669"/>
    <property type="project" value="UniProtKB-UniRule"/>
</dbReference>
<comment type="caution">
    <text evidence="13">Lacks conserved residue(s) required for the propagation of feature annotation.</text>
</comment>
<dbReference type="InterPro" id="IPR032237">
    <property type="entry name" value="Cas9_PI"/>
</dbReference>
<comment type="subunit">
    <text evidence="12 13">Monomer. Binds crRNA and tracrRNA.</text>
</comment>
<keyword evidence="7" id="KW-0460">Magnesium</keyword>
<evidence type="ECO:0000256" key="11">
    <source>
        <dbReference type="ARBA" id="ARBA00023211"/>
    </source>
</evidence>
<dbReference type="Pfam" id="PF13395">
    <property type="entry name" value="HNH_4"/>
    <property type="match status" value="1"/>
</dbReference>
<dbReference type="InterPro" id="IPR003615">
    <property type="entry name" value="HNH_nuc"/>
</dbReference>
<evidence type="ECO:0000256" key="3">
    <source>
        <dbReference type="ARBA" id="ARBA00022722"/>
    </source>
</evidence>
<keyword evidence="16" id="KW-1185">Reference proteome</keyword>
<keyword evidence="11" id="KW-0464">Manganese</keyword>
<dbReference type="OrthoDB" id="9757607at2"/>
<dbReference type="Pfam" id="PF16592">
    <property type="entry name" value="Cas9_REC"/>
    <property type="match status" value="1"/>
</dbReference>
<dbReference type="GO" id="GO:0004519">
    <property type="term" value="F:endonuclease activity"/>
    <property type="evidence" value="ECO:0007669"/>
    <property type="project" value="UniProtKB-UniRule"/>
</dbReference>
<evidence type="ECO:0000256" key="13">
    <source>
        <dbReference type="HAMAP-Rule" id="MF_01480"/>
    </source>
</evidence>
<keyword evidence="6 13" id="KW-0378">Hydrolase</keyword>
<gene>
    <name evidence="13" type="primary">cas9</name>
    <name evidence="15" type="ORF">FC15_GL001662</name>
</gene>
<dbReference type="Gene3D" id="3.30.420.10">
    <property type="entry name" value="Ribonuclease H-like superfamily/Ribonuclease H"/>
    <property type="match status" value="1"/>
</dbReference>
<evidence type="ECO:0000256" key="4">
    <source>
        <dbReference type="ARBA" id="ARBA00022723"/>
    </source>
</evidence>
<dbReference type="GO" id="GO:0046872">
    <property type="term" value="F:metal ion binding"/>
    <property type="evidence" value="ECO:0007669"/>
    <property type="project" value="UniProtKB-UniRule"/>
</dbReference>
<dbReference type="PROSITE" id="PS51749">
    <property type="entry name" value="HNH_CAS9"/>
    <property type="match status" value="1"/>
</dbReference>
<evidence type="ECO:0000259" key="14">
    <source>
        <dbReference type="PROSITE" id="PS51749"/>
    </source>
</evidence>
<evidence type="ECO:0000256" key="1">
    <source>
        <dbReference type="ARBA" id="ARBA00001946"/>
    </source>
</evidence>
<comment type="cofactor">
    <cofactor evidence="1">
        <name>Mg(2+)</name>
        <dbReference type="ChEBI" id="CHEBI:18420"/>
    </cofactor>
</comment>
<dbReference type="GO" id="GO:0003677">
    <property type="term" value="F:DNA binding"/>
    <property type="evidence" value="ECO:0007669"/>
    <property type="project" value="UniProtKB-UniRule"/>
</dbReference>
<feature type="active site" description="For RuvC-like nuclease domain" evidence="13">
    <location>
        <position position="10"/>
    </location>
</feature>
<evidence type="ECO:0000256" key="2">
    <source>
        <dbReference type="ARBA" id="ARBA00005244"/>
    </source>
</evidence>
<dbReference type="HAMAP" id="MF_01480">
    <property type="entry name" value="Cas9"/>
    <property type="match status" value="1"/>
</dbReference>
<proteinExistence type="inferred from homology"/>
<dbReference type="Pfam" id="PF22702">
    <property type="entry name" value="Cas9_RuvC"/>
    <property type="match status" value="1"/>
</dbReference>
<name>A0A0R1W1T1_9LACO</name>
<keyword evidence="4" id="KW-0479">Metal-binding</keyword>
<dbReference type="InterPro" id="IPR032239">
    <property type="entry name" value="Cas9-BH"/>
</dbReference>
<evidence type="ECO:0000256" key="6">
    <source>
        <dbReference type="ARBA" id="ARBA00022801"/>
    </source>
</evidence>
<organism evidence="15 16">
    <name type="scientific">Lapidilactobacillus concavus DSM 17758</name>
    <dbReference type="NCBI Taxonomy" id="1423735"/>
    <lineage>
        <taxon>Bacteria</taxon>
        <taxon>Bacillati</taxon>
        <taxon>Bacillota</taxon>
        <taxon>Bacilli</taxon>
        <taxon>Lactobacillales</taxon>
        <taxon>Lactobacillaceae</taxon>
        <taxon>Lapidilactobacillus</taxon>
    </lineage>
</organism>
<evidence type="ECO:0000313" key="15">
    <source>
        <dbReference type="EMBL" id="KRM09449.1"/>
    </source>
</evidence>
<dbReference type="EC" id="3.1.-.-" evidence="13"/>
<feature type="active site" description="Proton acceptor for HNH nuclease domain" evidence="13">
    <location>
        <position position="863"/>
    </location>
</feature>
<protein>
    <recommendedName>
        <fullName evidence="13">CRISPR-associated endonuclease Cas9</fullName>
        <ecNumber evidence="13">3.1.-.-</ecNumber>
    </recommendedName>
</protein>
<comment type="domain">
    <text evidence="13">Has 2 endonuclease domains. The discontinuous RuvC-like domain cleaves the target DNA noncomplementary to crRNA while the HNH nuclease domain cleaves the target DNA complementary to crRNA.</text>
</comment>
<dbReference type="EMBL" id="AZFX01000050">
    <property type="protein sequence ID" value="KRM09449.1"/>
    <property type="molecule type" value="Genomic_DNA"/>
</dbReference>
<dbReference type="Proteomes" id="UP000051315">
    <property type="component" value="Unassembled WGS sequence"/>
</dbReference>
<dbReference type="PATRIC" id="fig|1423735.3.peg.1725"/>
<keyword evidence="5 13" id="KW-0255">Endonuclease</keyword>
<reference evidence="15 16" key="1">
    <citation type="journal article" date="2015" name="Genome Announc.">
        <title>Expanding the biotechnology potential of lactobacilli through comparative genomics of 213 strains and associated genera.</title>
        <authorList>
            <person name="Sun Z."/>
            <person name="Harris H.M."/>
            <person name="McCann A."/>
            <person name="Guo C."/>
            <person name="Argimon S."/>
            <person name="Zhang W."/>
            <person name="Yang X."/>
            <person name="Jeffery I.B."/>
            <person name="Cooney J.C."/>
            <person name="Kagawa T.F."/>
            <person name="Liu W."/>
            <person name="Song Y."/>
            <person name="Salvetti E."/>
            <person name="Wrobel A."/>
            <person name="Rasinkangas P."/>
            <person name="Parkhill J."/>
            <person name="Rea M.C."/>
            <person name="O'Sullivan O."/>
            <person name="Ritari J."/>
            <person name="Douillard F.P."/>
            <person name="Paul Ross R."/>
            <person name="Yang R."/>
            <person name="Briner A.E."/>
            <person name="Felis G.E."/>
            <person name="de Vos W.M."/>
            <person name="Barrangou R."/>
            <person name="Klaenhammer T.R."/>
            <person name="Caufield P.W."/>
            <person name="Cui Y."/>
            <person name="Zhang H."/>
            <person name="O'Toole P.W."/>
        </authorList>
    </citation>
    <scope>NUCLEOTIDE SEQUENCE [LARGE SCALE GENOMIC DNA]</scope>
    <source>
        <strain evidence="15 16">DSM 17758</strain>
    </source>
</reference>
<evidence type="ECO:0000256" key="8">
    <source>
        <dbReference type="ARBA" id="ARBA00022884"/>
    </source>
</evidence>
<dbReference type="InterPro" id="IPR055228">
    <property type="entry name" value="Cas9_RuvC"/>
</dbReference>
<keyword evidence="9 13" id="KW-0051">Antiviral defense</keyword>
<comment type="caution">
    <text evidence="15">The sequence shown here is derived from an EMBL/GenBank/DDBJ whole genome shotgun (WGS) entry which is preliminary data.</text>
</comment>
<dbReference type="Pfam" id="PF16593">
    <property type="entry name" value="Cas9-BH"/>
    <property type="match status" value="1"/>
</dbReference>
<comment type="function">
    <text evidence="13">CRISPR (clustered regularly interspaced short palindromic repeat) is an adaptive immune system that provides protection against mobile genetic elements (viruses, transposable elements and conjugative plasmids). CRISPR clusters contain spacers, sequences complementary to antecedent mobile elements, and target invading nucleic acids. CRISPR clusters are transcribed and processed into CRISPR RNA (crRNA). In type II CRISPR systems correct processing of pre-crRNA requires a trans-encoded small RNA (tracrRNA), endogenous ribonuclease 3 (rnc) and this protein. The tracrRNA serves as a guide for ribonuclease 3-aided processing of pre-crRNA. Subsequently Cas9/crRNA/tracrRNA endonucleolytically cleaves linear or circular dsDNA target complementary to the spacer; Cas9 is inactive in the absence of the 2 guide RNAs (gRNA). Cas9 recognizes the protospacer adjacent motif (PAM) in the CRISPR repeat sequences to help distinguish self versus nonself, as targets within the bacterial CRISPR locus do not have PAMs. PAM recognition is also required for catalytic activity.</text>
</comment>
<dbReference type="STRING" id="1423735.FC15_GL001662"/>
<evidence type="ECO:0000313" key="16">
    <source>
        <dbReference type="Proteomes" id="UP000051315"/>
    </source>
</evidence>
<dbReference type="InterPro" id="IPR032240">
    <property type="entry name" value="Cas9_REC"/>
</dbReference>
<keyword evidence="10 13" id="KW-0238">DNA-binding</keyword>